<feature type="transmembrane region" description="Helical" evidence="7">
    <location>
        <begin position="422"/>
        <end position="443"/>
    </location>
</feature>
<accession>A0A1Y1WJM2</accession>
<feature type="transmembrane region" description="Helical" evidence="7">
    <location>
        <begin position="173"/>
        <end position="190"/>
    </location>
</feature>
<dbReference type="GO" id="GO:0005774">
    <property type="term" value="C:vacuolar membrane"/>
    <property type="evidence" value="ECO:0007669"/>
    <property type="project" value="TreeGrafter"/>
</dbReference>
<dbReference type="Gene3D" id="1.20.1740.10">
    <property type="entry name" value="Amino acid/polyamine transporter I"/>
    <property type="match status" value="1"/>
</dbReference>
<proteinExistence type="inferred from homology"/>
<dbReference type="OrthoDB" id="40134at2759"/>
<feature type="transmembrane region" description="Helical" evidence="7">
    <location>
        <begin position="134"/>
        <end position="153"/>
    </location>
</feature>
<dbReference type="PANTHER" id="PTHR22950">
    <property type="entry name" value="AMINO ACID TRANSPORTER"/>
    <property type="match status" value="1"/>
</dbReference>
<dbReference type="InterPro" id="IPR013057">
    <property type="entry name" value="AA_transpt_TM"/>
</dbReference>
<evidence type="ECO:0000256" key="7">
    <source>
        <dbReference type="SAM" id="Phobius"/>
    </source>
</evidence>
<name>A0A1Y1WJM2_9FUNG</name>
<dbReference type="RefSeq" id="XP_040746644.1">
    <property type="nucleotide sequence ID" value="XM_040892239.1"/>
</dbReference>
<feature type="transmembrane region" description="Helical" evidence="7">
    <location>
        <begin position="393"/>
        <end position="415"/>
    </location>
</feature>
<dbReference type="Proteomes" id="UP000193922">
    <property type="component" value="Unassembled WGS sequence"/>
</dbReference>
<evidence type="ECO:0000256" key="6">
    <source>
        <dbReference type="SAM" id="MobiDB-lite"/>
    </source>
</evidence>
<feature type="transmembrane region" description="Helical" evidence="7">
    <location>
        <begin position="322"/>
        <end position="346"/>
    </location>
</feature>
<feature type="domain" description="Amino acid transporter transmembrane" evidence="8">
    <location>
        <begin position="53"/>
        <end position="440"/>
    </location>
</feature>
<comment type="similarity">
    <text evidence="2">Belongs to the amino acid/polyamine transporter 2 family.</text>
</comment>
<keyword evidence="4 7" id="KW-1133">Transmembrane helix</keyword>
<comment type="caution">
    <text evidence="9">The sequence shown here is derived from an EMBL/GenBank/DDBJ whole genome shotgun (WGS) entry which is preliminary data.</text>
</comment>
<keyword evidence="5 7" id="KW-0472">Membrane</keyword>
<evidence type="ECO:0000313" key="9">
    <source>
        <dbReference type="EMBL" id="ORX73304.1"/>
    </source>
</evidence>
<comment type="subcellular location">
    <subcellularLocation>
        <location evidence="1">Membrane</location>
        <topology evidence="1">Multi-pass membrane protein</topology>
    </subcellularLocation>
</comment>
<evidence type="ECO:0000256" key="4">
    <source>
        <dbReference type="ARBA" id="ARBA00022989"/>
    </source>
</evidence>
<organism evidence="9 10">
    <name type="scientific">Linderina pennispora</name>
    <dbReference type="NCBI Taxonomy" id="61395"/>
    <lineage>
        <taxon>Eukaryota</taxon>
        <taxon>Fungi</taxon>
        <taxon>Fungi incertae sedis</taxon>
        <taxon>Zoopagomycota</taxon>
        <taxon>Kickxellomycotina</taxon>
        <taxon>Kickxellomycetes</taxon>
        <taxon>Kickxellales</taxon>
        <taxon>Kickxellaceae</taxon>
        <taxon>Linderina</taxon>
    </lineage>
</organism>
<dbReference type="AlphaFoldDB" id="A0A1Y1WJM2"/>
<feature type="region of interest" description="Disordered" evidence="6">
    <location>
        <begin position="1"/>
        <end position="21"/>
    </location>
</feature>
<dbReference type="Pfam" id="PF01490">
    <property type="entry name" value="Aa_trans"/>
    <property type="match status" value="1"/>
</dbReference>
<evidence type="ECO:0000256" key="1">
    <source>
        <dbReference type="ARBA" id="ARBA00004141"/>
    </source>
</evidence>
<keyword evidence="3 7" id="KW-0812">Transmembrane</keyword>
<gene>
    <name evidence="9" type="ORF">DL89DRAFT_91050</name>
</gene>
<feature type="transmembrane region" description="Helical" evidence="7">
    <location>
        <begin position="55"/>
        <end position="74"/>
    </location>
</feature>
<evidence type="ECO:0000256" key="3">
    <source>
        <dbReference type="ARBA" id="ARBA00022692"/>
    </source>
</evidence>
<evidence type="ECO:0000259" key="8">
    <source>
        <dbReference type="Pfam" id="PF01490"/>
    </source>
</evidence>
<feature type="transmembrane region" description="Helical" evidence="7">
    <location>
        <begin position="86"/>
        <end position="113"/>
    </location>
</feature>
<feature type="compositionally biased region" description="Polar residues" evidence="6">
    <location>
        <begin position="9"/>
        <end position="18"/>
    </location>
</feature>
<dbReference type="GeneID" id="63808887"/>
<dbReference type="STRING" id="61395.A0A1Y1WJM2"/>
<feature type="transmembrane region" description="Helical" evidence="7">
    <location>
        <begin position="367"/>
        <end position="387"/>
    </location>
</feature>
<keyword evidence="10" id="KW-1185">Reference proteome</keyword>
<feature type="transmembrane region" description="Helical" evidence="7">
    <location>
        <begin position="197"/>
        <end position="221"/>
    </location>
</feature>
<feature type="transmembrane region" description="Helical" evidence="7">
    <location>
        <begin position="241"/>
        <end position="266"/>
    </location>
</feature>
<evidence type="ECO:0000256" key="2">
    <source>
        <dbReference type="ARBA" id="ARBA00008066"/>
    </source>
</evidence>
<feature type="transmembrane region" description="Helical" evidence="7">
    <location>
        <begin position="278"/>
        <end position="302"/>
    </location>
</feature>
<dbReference type="EMBL" id="MCFD01000002">
    <property type="protein sequence ID" value="ORX73304.1"/>
    <property type="molecule type" value="Genomic_DNA"/>
</dbReference>
<dbReference type="PANTHER" id="PTHR22950:SF349">
    <property type="entry name" value="AMINO ACID TRANSPORTER TRANSMEMBRANE DOMAIN-CONTAINING PROTEIN"/>
    <property type="match status" value="1"/>
</dbReference>
<evidence type="ECO:0000313" key="10">
    <source>
        <dbReference type="Proteomes" id="UP000193922"/>
    </source>
</evidence>
<reference evidence="9 10" key="1">
    <citation type="submission" date="2016-07" db="EMBL/GenBank/DDBJ databases">
        <title>Pervasive Adenine N6-methylation of Active Genes in Fungi.</title>
        <authorList>
            <consortium name="DOE Joint Genome Institute"/>
            <person name="Mondo S.J."/>
            <person name="Dannebaum R.O."/>
            <person name="Kuo R.C."/>
            <person name="Labutti K."/>
            <person name="Haridas S."/>
            <person name="Kuo A."/>
            <person name="Salamov A."/>
            <person name="Ahrendt S.R."/>
            <person name="Lipzen A."/>
            <person name="Sullivan W."/>
            <person name="Andreopoulos W.B."/>
            <person name="Clum A."/>
            <person name="Lindquist E."/>
            <person name="Daum C."/>
            <person name="Ramamoorthy G.K."/>
            <person name="Gryganskyi A."/>
            <person name="Culley D."/>
            <person name="Magnuson J.K."/>
            <person name="James T.Y."/>
            <person name="O'Malley M.A."/>
            <person name="Stajich J.E."/>
            <person name="Spatafora J.W."/>
            <person name="Visel A."/>
            <person name="Grigoriev I.V."/>
        </authorList>
    </citation>
    <scope>NUCLEOTIDE SEQUENCE [LARGE SCALE GENOMIC DNA]</scope>
    <source>
        <strain evidence="9 10">ATCC 12442</strain>
    </source>
</reference>
<sequence>MHLPRFKTAGSSNENGGWNLSFGDDKGAGAVGASDSNSDLSTVPKRTEGQAERKGSAFGAFATICCVIIGSGSLQLPLTLKQSGWIGLLLVIMSGIIGTYTGMLVIKSLYLMSGNKVRNFNQIGQAAFGLPGRLIIYFFHAVYVIGIVGDYIILSGTSFHTIAMADGHDIGKTTWMVICALVMWLATISLKQMSEAAILSLLGFATSIITILIAIIQSFMYPYKGDGNVPFEHHKATHQSAIGSGVPLALTSISFSFCAVVVMPGVEASMKNPNMWSRVLGSAMTVVTGTYVFIATVGYWAFGDQVVSPVLDNLPHNAATKAAQILIAMHVIFAAPVMTASLSLELELALGVTKEKLGRVKEFIGRFIFRTIFFGIMTAIAIVIPYFGDIISLVGAFSTSILLFIVPVACYLKLLGWSRVTWYQLIVGVCIMGLGIYVCVLGAKGAIETLQEHIREDKNN</sequence>
<protein>
    <recommendedName>
        <fullName evidence="8">Amino acid transporter transmembrane domain-containing protein</fullName>
    </recommendedName>
</protein>
<dbReference type="GO" id="GO:0015179">
    <property type="term" value="F:L-amino acid transmembrane transporter activity"/>
    <property type="evidence" value="ECO:0007669"/>
    <property type="project" value="TreeGrafter"/>
</dbReference>
<evidence type="ECO:0000256" key="5">
    <source>
        <dbReference type="ARBA" id="ARBA00023136"/>
    </source>
</evidence>